<feature type="transmembrane region" description="Helical" evidence="7">
    <location>
        <begin position="132"/>
        <end position="153"/>
    </location>
</feature>
<accession>A0AAD4IAP4</accession>
<feature type="transmembrane region" description="Helical" evidence="7">
    <location>
        <begin position="16"/>
        <end position="41"/>
    </location>
</feature>
<evidence type="ECO:0000256" key="2">
    <source>
        <dbReference type="ARBA" id="ARBA00022692"/>
    </source>
</evidence>
<keyword evidence="4 7" id="KW-0472">Membrane</keyword>
<comment type="subcellular location">
    <subcellularLocation>
        <location evidence="1">Membrane</location>
        <topology evidence="1">Multi-pass membrane protein</topology>
    </subcellularLocation>
</comment>
<evidence type="ECO:0000256" key="5">
    <source>
        <dbReference type="ARBA" id="ARBA00038359"/>
    </source>
</evidence>
<comment type="caution">
    <text evidence="9">The sequence shown here is derived from an EMBL/GenBank/DDBJ whole genome shotgun (WGS) entry which is preliminary data.</text>
</comment>
<dbReference type="InterPro" id="IPR052337">
    <property type="entry name" value="SAT4-like"/>
</dbReference>
<feature type="transmembrane region" description="Helical" evidence="7">
    <location>
        <begin position="98"/>
        <end position="120"/>
    </location>
</feature>
<evidence type="ECO:0000313" key="10">
    <source>
        <dbReference type="Proteomes" id="UP001199106"/>
    </source>
</evidence>
<keyword evidence="10" id="KW-1185">Reference proteome</keyword>
<evidence type="ECO:0000256" key="6">
    <source>
        <dbReference type="SAM" id="MobiDB-lite"/>
    </source>
</evidence>
<dbReference type="PANTHER" id="PTHR33048:SF163">
    <property type="entry name" value="INTEGRAL MEMBRANE PROTEIN (AFU_ORTHOLOGUE AFUA_8G05510)"/>
    <property type="match status" value="1"/>
</dbReference>
<feature type="region of interest" description="Disordered" evidence="6">
    <location>
        <begin position="231"/>
        <end position="261"/>
    </location>
</feature>
<evidence type="ECO:0000256" key="1">
    <source>
        <dbReference type="ARBA" id="ARBA00004141"/>
    </source>
</evidence>
<feature type="domain" description="Rhodopsin" evidence="8">
    <location>
        <begin position="11"/>
        <end position="195"/>
    </location>
</feature>
<organism evidence="9 10">
    <name type="scientific">Alternaria panax</name>
    <dbReference type="NCBI Taxonomy" id="48097"/>
    <lineage>
        <taxon>Eukaryota</taxon>
        <taxon>Fungi</taxon>
        <taxon>Dikarya</taxon>
        <taxon>Ascomycota</taxon>
        <taxon>Pezizomycotina</taxon>
        <taxon>Dothideomycetes</taxon>
        <taxon>Pleosporomycetidae</taxon>
        <taxon>Pleosporales</taxon>
        <taxon>Pleosporineae</taxon>
        <taxon>Pleosporaceae</taxon>
        <taxon>Alternaria</taxon>
        <taxon>Alternaria sect. Panax</taxon>
    </lineage>
</organism>
<dbReference type="EMBL" id="JAANER010000004">
    <property type="protein sequence ID" value="KAG9191116.1"/>
    <property type="molecule type" value="Genomic_DNA"/>
</dbReference>
<dbReference type="GO" id="GO:0016020">
    <property type="term" value="C:membrane"/>
    <property type="evidence" value="ECO:0007669"/>
    <property type="project" value="UniProtKB-SubCell"/>
</dbReference>
<dbReference type="AlphaFoldDB" id="A0AAD4IAP4"/>
<gene>
    <name evidence="9" type="ORF">G6011_09204</name>
</gene>
<dbReference type="Proteomes" id="UP001199106">
    <property type="component" value="Unassembled WGS sequence"/>
</dbReference>
<dbReference type="InterPro" id="IPR049326">
    <property type="entry name" value="Rhodopsin_dom_fungi"/>
</dbReference>
<keyword evidence="2 7" id="KW-0812">Transmembrane</keyword>
<evidence type="ECO:0000256" key="7">
    <source>
        <dbReference type="SAM" id="Phobius"/>
    </source>
</evidence>
<evidence type="ECO:0000259" key="8">
    <source>
        <dbReference type="Pfam" id="PF20684"/>
    </source>
</evidence>
<protein>
    <recommendedName>
        <fullName evidence="8">Rhodopsin domain-containing protein</fullName>
    </recommendedName>
</protein>
<feature type="transmembrane region" description="Helical" evidence="7">
    <location>
        <begin position="48"/>
        <end position="78"/>
    </location>
</feature>
<reference evidence="9" key="1">
    <citation type="submission" date="2021-07" db="EMBL/GenBank/DDBJ databases">
        <title>Genome Resource of American Ginseng Black Spot Pathogen Alternaria panax.</title>
        <authorList>
            <person name="Qiu C."/>
            <person name="Wang W."/>
            <person name="Liu Z."/>
        </authorList>
    </citation>
    <scope>NUCLEOTIDE SEQUENCE</scope>
    <source>
        <strain evidence="9">BNCC115425</strain>
    </source>
</reference>
<proteinExistence type="inferred from homology"/>
<sequence>MDPSIRKPYDILKYMYFLWIGQILNNIAVGVLKYSICAYLLALKFSRVYLIVVWASVLMVTIFNMILPVMGCFCSTPLEANWNKTVKGKCFMKGGAGLTYSQGIANIITNVIYVVAPMIYLSSVQLPRRTQWGLRIVFCLVLAVMVCSVAKTIELSTLMKTSDPMWDGTNLSIWSSSELSVGVLVASSPPLRKQFDTFFRRMLSSMGTKSKTQASGNEIPLYNANKQFTIGSGPKGDRSRFQRDDIDDGDSKKYILDNSAQPGKGEITRTIVHEVRNDDRKSVQVPDRIGNMYG</sequence>
<dbReference type="Pfam" id="PF20684">
    <property type="entry name" value="Fung_rhodopsin"/>
    <property type="match status" value="1"/>
</dbReference>
<evidence type="ECO:0000256" key="4">
    <source>
        <dbReference type="ARBA" id="ARBA00023136"/>
    </source>
</evidence>
<comment type="similarity">
    <text evidence="5">Belongs to the SAT4 family.</text>
</comment>
<name>A0AAD4IAP4_9PLEO</name>
<feature type="compositionally biased region" description="Basic and acidic residues" evidence="6">
    <location>
        <begin position="235"/>
        <end position="255"/>
    </location>
</feature>
<dbReference type="PANTHER" id="PTHR33048">
    <property type="entry name" value="PTH11-LIKE INTEGRAL MEMBRANE PROTEIN (AFU_ORTHOLOGUE AFUA_5G11245)"/>
    <property type="match status" value="1"/>
</dbReference>
<evidence type="ECO:0000256" key="3">
    <source>
        <dbReference type="ARBA" id="ARBA00022989"/>
    </source>
</evidence>
<keyword evidence="3 7" id="KW-1133">Transmembrane helix</keyword>
<evidence type="ECO:0000313" key="9">
    <source>
        <dbReference type="EMBL" id="KAG9191116.1"/>
    </source>
</evidence>